<evidence type="ECO:0000313" key="2">
    <source>
        <dbReference type="Proteomes" id="UP000503349"/>
    </source>
</evidence>
<dbReference type="AlphaFoldDB" id="A0A6G1QXU4"/>
<sequence>MRRKREFSQAKLIAAYIAPSASTDGACDVIHSVTARLQTRHPEAPLYDLR</sequence>
<reference evidence="2" key="2">
    <citation type="submission" date="2019-02" db="EMBL/GenBank/DDBJ databases">
        <title>Opniocepnalus argus Var Kimnra genome.</title>
        <authorList>
            <person name="Zhou C."/>
            <person name="Xiao S."/>
        </authorList>
    </citation>
    <scope>NUCLEOTIDE SEQUENCE [LARGE SCALE GENOMIC DNA]</scope>
</reference>
<protein>
    <submittedName>
        <fullName evidence="1">Uncharacterized protein</fullName>
    </submittedName>
</protein>
<accession>A0A6G1QXU4</accession>
<gene>
    <name evidence="1" type="ORF">EXN66_Car000210</name>
</gene>
<reference evidence="1 2" key="1">
    <citation type="submission" date="2019-02" db="EMBL/GenBank/DDBJ databases">
        <title>Opniocepnalus argus genome.</title>
        <authorList>
            <person name="Zhou C."/>
            <person name="Xiao S."/>
        </authorList>
    </citation>
    <scope>NUCLEOTIDE SEQUENCE [LARGE SCALE GENOMIC DNA]</scope>
    <source>
        <strain evidence="1">OARG1902GOOAL</strain>
        <tissue evidence="1">Muscle</tissue>
    </source>
</reference>
<proteinExistence type="predicted"/>
<dbReference type="EMBL" id="CM015712">
    <property type="protein sequence ID" value="KAF3707038.1"/>
    <property type="molecule type" value="Genomic_DNA"/>
</dbReference>
<dbReference type="Proteomes" id="UP000503349">
    <property type="component" value="Chromosome 1"/>
</dbReference>
<name>A0A6G1QXU4_CHAAH</name>
<organism evidence="1 2">
    <name type="scientific">Channa argus</name>
    <name type="common">Northern snakehead</name>
    <name type="synonym">Ophicephalus argus</name>
    <dbReference type="NCBI Taxonomy" id="215402"/>
    <lineage>
        <taxon>Eukaryota</taxon>
        <taxon>Metazoa</taxon>
        <taxon>Chordata</taxon>
        <taxon>Craniata</taxon>
        <taxon>Vertebrata</taxon>
        <taxon>Euteleostomi</taxon>
        <taxon>Actinopterygii</taxon>
        <taxon>Neopterygii</taxon>
        <taxon>Teleostei</taxon>
        <taxon>Neoteleostei</taxon>
        <taxon>Acanthomorphata</taxon>
        <taxon>Anabantaria</taxon>
        <taxon>Anabantiformes</taxon>
        <taxon>Channoidei</taxon>
        <taxon>Channidae</taxon>
        <taxon>Channa</taxon>
    </lineage>
</organism>
<evidence type="ECO:0000313" key="1">
    <source>
        <dbReference type="EMBL" id="KAF3707038.1"/>
    </source>
</evidence>
<keyword evidence="2" id="KW-1185">Reference proteome</keyword>